<dbReference type="STRING" id="676599.ARC20_10075"/>
<comment type="caution">
    <text evidence="2">The sequence shown here is derived from an EMBL/GenBank/DDBJ whole genome shotgun (WGS) entry which is preliminary data.</text>
</comment>
<name>A0A0R0ADT4_9GAMM</name>
<reference evidence="2 3" key="1">
    <citation type="submission" date="2015-10" db="EMBL/GenBank/DDBJ databases">
        <title>Genome sequencing and analysis of members of genus Stenotrophomonas.</title>
        <authorList>
            <person name="Patil P.P."/>
            <person name="Midha S."/>
            <person name="Patil P.B."/>
        </authorList>
    </citation>
    <scope>NUCLEOTIDE SEQUENCE [LARGE SCALE GENOMIC DNA]</scope>
    <source>
        <strain evidence="2 3">JCM 16536</strain>
    </source>
</reference>
<keyword evidence="1" id="KW-0732">Signal</keyword>
<dbReference type="Proteomes" id="UP000051802">
    <property type="component" value="Unassembled WGS sequence"/>
</dbReference>
<organism evidence="2 3">
    <name type="scientific">Stenotrophomonas panacihumi</name>
    <dbReference type="NCBI Taxonomy" id="676599"/>
    <lineage>
        <taxon>Bacteria</taxon>
        <taxon>Pseudomonadati</taxon>
        <taxon>Pseudomonadota</taxon>
        <taxon>Gammaproteobacteria</taxon>
        <taxon>Lysobacterales</taxon>
        <taxon>Lysobacteraceae</taxon>
        <taxon>Stenotrophomonas</taxon>
    </lineage>
</organism>
<gene>
    <name evidence="2" type="ORF">ARC20_10075</name>
</gene>
<accession>A0A0R0ADT4</accession>
<dbReference type="EMBL" id="LLXU01000077">
    <property type="protein sequence ID" value="KRG43126.1"/>
    <property type="molecule type" value="Genomic_DNA"/>
</dbReference>
<keyword evidence="3" id="KW-1185">Reference proteome</keyword>
<feature type="signal peptide" evidence="1">
    <location>
        <begin position="1"/>
        <end position="25"/>
    </location>
</feature>
<evidence type="ECO:0000256" key="1">
    <source>
        <dbReference type="SAM" id="SignalP"/>
    </source>
</evidence>
<sequence>MLLGALVAGALSFTAPLSASPSAHADTSRSYAACVVTDASAKRVYASAPGRVEAVGTPTLDAQAYAGWVARLYNVPEARLSSASCVTDPRSLQAAEMRLKPLLQVGDRQGFAVERTRWWLSQ</sequence>
<evidence type="ECO:0000313" key="2">
    <source>
        <dbReference type="EMBL" id="KRG43126.1"/>
    </source>
</evidence>
<dbReference type="AlphaFoldDB" id="A0A0R0ADT4"/>
<proteinExistence type="predicted"/>
<protein>
    <submittedName>
        <fullName evidence="2">Uncharacterized protein</fullName>
    </submittedName>
</protein>
<evidence type="ECO:0000313" key="3">
    <source>
        <dbReference type="Proteomes" id="UP000051802"/>
    </source>
</evidence>
<feature type="chain" id="PRO_5006390627" evidence="1">
    <location>
        <begin position="26"/>
        <end position="122"/>
    </location>
</feature>